<reference evidence="7 9" key="2">
    <citation type="journal article" date="2014" name="BMC Genomics">
        <title>An improved genome release (version Mt4.0) for the model legume Medicago truncatula.</title>
        <authorList>
            <person name="Tang H."/>
            <person name="Krishnakumar V."/>
            <person name="Bidwell S."/>
            <person name="Rosen B."/>
            <person name="Chan A."/>
            <person name="Zhou S."/>
            <person name="Gentzbittel L."/>
            <person name="Childs K.L."/>
            <person name="Yandell M."/>
            <person name="Gundlach H."/>
            <person name="Mayer K.F."/>
            <person name="Schwartz D.C."/>
            <person name="Town C.D."/>
        </authorList>
    </citation>
    <scope>GENOME REANNOTATION</scope>
    <source>
        <strain evidence="7">A17</strain>
        <strain evidence="8 9">cv. Jemalong A17</strain>
    </source>
</reference>
<accession>A0A072VKA4</accession>
<dbReference type="EMBL" id="CM001217">
    <property type="protein sequence ID" value="KEH42429.1"/>
    <property type="molecule type" value="Genomic_DNA"/>
</dbReference>
<evidence type="ECO:0000256" key="3">
    <source>
        <dbReference type="ARBA" id="ARBA00022471"/>
    </source>
</evidence>
<name>A0A072VKA4_MEDTR</name>
<dbReference type="PANTHER" id="PTHR31232">
    <property type="match status" value="1"/>
</dbReference>
<keyword evidence="4 6" id="KW-0964">Secreted</keyword>
<evidence type="ECO:0000256" key="2">
    <source>
        <dbReference type="ARBA" id="ARBA00005581"/>
    </source>
</evidence>
<protein>
    <recommendedName>
        <fullName evidence="6">S-protein homolog</fullName>
    </recommendedName>
</protein>
<organism evidence="7 9">
    <name type="scientific">Medicago truncatula</name>
    <name type="common">Barrel medic</name>
    <name type="synonym">Medicago tribuloides</name>
    <dbReference type="NCBI Taxonomy" id="3880"/>
    <lineage>
        <taxon>Eukaryota</taxon>
        <taxon>Viridiplantae</taxon>
        <taxon>Streptophyta</taxon>
        <taxon>Embryophyta</taxon>
        <taxon>Tracheophyta</taxon>
        <taxon>Spermatophyta</taxon>
        <taxon>Magnoliopsida</taxon>
        <taxon>eudicotyledons</taxon>
        <taxon>Gunneridae</taxon>
        <taxon>Pentapetalae</taxon>
        <taxon>rosids</taxon>
        <taxon>fabids</taxon>
        <taxon>Fabales</taxon>
        <taxon>Fabaceae</taxon>
        <taxon>Papilionoideae</taxon>
        <taxon>50 kb inversion clade</taxon>
        <taxon>NPAAA clade</taxon>
        <taxon>Hologalegina</taxon>
        <taxon>IRL clade</taxon>
        <taxon>Trifolieae</taxon>
        <taxon>Medicago</taxon>
    </lineage>
</organism>
<gene>
    <name evidence="8" type="primary">25484172</name>
    <name evidence="7" type="ordered locus">MTR_1g069250</name>
</gene>
<dbReference type="EnsemblPlants" id="KEH42429">
    <property type="protein sequence ID" value="KEH42429"/>
    <property type="gene ID" value="MTR_1g069250"/>
</dbReference>
<evidence type="ECO:0000313" key="8">
    <source>
        <dbReference type="EnsemblPlants" id="KEH42429"/>
    </source>
</evidence>
<dbReference type="KEGG" id="mtr:25484172"/>
<keyword evidence="5" id="KW-0732">Signal</keyword>
<evidence type="ECO:0000256" key="1">
    <source>
        <dbReference type="ARBA" id="ARBA00004613"/>
    </source>
</evidence>
<dbReference type="OrthoDB" id="1727555at2759"/>
<comment type="subcellular location">
    <subcellularLocation>
        <location evidence="1 6">Secreted</location>
    </subcellularLocation>
</comment>
<dbReference type="InterPro" id="IPR010264">
    <property type="entry name" value="Self-incomp_S1"/>
</dbReference>
<reference evidence="8" key="3">
    <citation type="submission" date="2015-04" db="UniProtKB">
        <authorList>
            <consortium name="EnsemblPlants"/>
        </authorList>
    </citation>
    <scope>IDENTIFICATION</scope>
    <source>
        <strain evidence="8">cv. Jemalong A17</strain>
    </source>
</reference>
<keyword evidence="3 6" id="KW-0713">Self-incompatibility</keyword>
<evidence type="ECO:0000256" key="4">
    <source>
        <dbReference type="ARBA" id="ARBA00022525"/>
    </source>
</evidence>
<comment type="similarity">
    <text evidence="2 6">Belongs to the plant self-incompatibility (S1) protein family.</text>
</comment>
<reference evidence="7 9" key="1">
    <citation type="journal article" date="2011" name="Nature">
        <title>The Medicago genome provides insight into the evolution of rhizobial symbioses.</title>
        <authorList>
            <person name="Young N.D."/>
            <person name="Debelle F."/>
            <person name="Oldroyd G.E."/>
            <person name="Geurts R."/>
            <person name="Cannon S.B."/>
            <person name="Udvardi M.K."/>
            <person name="Benedito V.A."/>
            <person name="Mayer K.F."/>
            <person name="Gouzy J."/>
            <person name="Schoof H."/>
            <person name="Van de Peer Y."/>
            <person name="Proost S."/>
            <person name="Cook D.R."/>
            <person name="Meyers B.C."/>
            <person name="Spannagl M."/>
            <person name="Cheung F."/>
            <person name="De Mita S."/>
            <person name="Krishnakumar V."/>
            <person name="Gundlach H."/>
            <person name="Zhou S."/>
            <person name="Mudge J."/>
            <person name="Bharti A.K."/>
            <person name="Murray J.D."/>
            <person name="Naoumkina M.A."/>
            <person name="Rosen B."/>
            <person name="Silverstein K.A."/>
            <person name="Tang H."/>
            <person name="Rombauts S."/>
            <person name="Zhao P.X."/>
            <person name="Zhou P."/>
            <person name="Barbe V."/>
            <person name="Bardou P."/>
            <person name="Bechner M."/>
            <person name="Bellec A."/>
            <person name="Berger A."/>
            <person name="Berges H."/>
            <person name="Bidwell S."/>
            <person name="Bisseling T."/>
            <person name="Choisne N."/>
            <person name="Couloux A."/>
            <person name="Denny R."/>
            <person name="Deshpande S."/>
            <person name="Dai X."/>
            <person name="Doyle J.J."/>
            <person name="Dudez A.M."/>
            <person name="Farmer A.D."/>
            <person name="Fouteau S."/>
            <person name="Franken C."/>
            <person name="Gibelin C."/>
            <person name="Gish J."/>
            <person name="Goldstein S."/>
            <person name="Gonzalez A.J."/>
            <person name="Green P.J."/>
            <person name="Hallab A."/>
            <person name="Hartog M."/>
            <person name="Hua A."/>
            <person name="Humphray S.J."/>
            <person name="Jeong D.H."/>
            <person name="Jing Y."/>
            <person name="Jocker A."/>
            <person name="Kenton S.M."/>
            <person name="Kim D.J."/>
            <person name="Klee K."/>
            <person name="Lai H."/>
            <person name="Lang C."/>
            <person name="Lin S."/>
            <person name="Macmil S.L."/>
            <person name="Magdelenat G."/>
            <person name="Matthews L."/>
            <person name="McCorrison J."/>
            <person name="Monaghan E.L."/>
            <person name="Mun J.H."/>
            <person name="Najar F.Z."/>
            <person name="Nicholson C."/>
            <person name="Noirot C."/>
            <person name="O'Bleness M."/>
            <person name="Paule C.R."/>
            <person name="Poulain J."/>
            <person name="Prion F."/>
            <person name="Qin B."/>
            <person name="Qu C."/>
            <person name="Retzel E.F."/>
            <person name="Riddle C."/>
            <person name="Sallet E."/>
            <person name="Samain S."/>
            <person name="Samson N."/>
            <person name="Sanders I."/>
            <person name="Saurat O."/>
            <person name="Scarpelli C."/>
            <person name="Schiex T."/>
            <person name="Segurens B."/>
            <person name="Severin A.J."/>
            <person name="Sherrier D.J."/>
            <person name="Shi R."/>
            <person name="Sims S."/>
            <person name="Singer S.R."/>
            <person name="Sinharoy S."/>
            <person name="Sterck L."/>
            <person name="Viollet A."/>
            <person name="Wang B.B."/>
            <person name="Wang K."/>
            <person name="Wang M."/>
            <person name="Wang X."/>
            <person name="Warfsmann J."/>
            <person name="Weissenbach J."/>
            <person name="White D.D."/>
            <person name="White J.D."/>
            <person name="Wiley G.B."/>
            <person name="Wincker P."/>
            <person name="Xing Y."/>
            <person name="Yang L."/>
            <person name="Yao Z."/>
            <person name="Ying F."/>
            <person name="Zhai J."/>
            <person name="Zhou L."/>
            <person name="Zuber A."/>
            <person name="Denarie J."/>
            <person name="Dixon R.A."/>
            <person name="May G.D."/>
            <person name="Schwartz D.C."/>
            <person name="Rogers J."/>
            <person name="Quetier F."/>
            <person name="Town C.D."/>
            <person name="Roe B.A."/>
        </authorList>
    </citation>
    <scope>NUCLEOTIDE SEQUENCE [LARGE SCALE GENOMIC DNA]</scope>
    <source>
        <strain evidence="7">A17</strain>
        <strain evidence="8 9">cv. Jemalong A17</strain>
    </source>
</reference>
<dbReference type="AlphaFoldDB" id="A0A072VKA4"/>
<dbReference type="GO" id="GO:0060320">
    <property type="term" value="P:rejection of self pollen"/>
    <property type="evidence" value="ECO:0007669"/>
    <property type="project" value="UniProtKB-KW"/>
</dbReference>
<dbReference type="GO" id="GO:0005576">
    <property type="term" value="C:extracellular region"/>
    <property type="evidence" value="ECO:0007669"/>
    <property type="project" value="UniProtKB-SubCell"/>
</dbReference>
<evidence type="ECO:0000313" key="7">
    <source>
        <dbReference type="EMBL" id="KEH42429.1"/>
    </source>
</evidence>
<proteinExistence type="inferred from homology"/>
<sequence length="156" mass="18287">MEKKKGNSTSYLLALGFILALTFPTLLSASRFYAIKDHLFPEFIKWHVSVVNSLNYNQILFTHCKSSEDDVGINNLSPGSNITWSFRTDFFHSTMFWCYVTKDSASLKFEAFRYDERLFNKCDWKNCIWVAKDDGVYLKNLSQRLDELVYKWDTGM</sequence>
<evidence type="ECO:0000256" key="6">
    <source>
        <dbReference type="RuleBase" id="RU367044"/>
    </source>
</evidence>
<dbReference type="Proteomes" id="UP000002051">
    <property type="component" value="Unassembled WGS sequence"/>
</dbReference>
<dbReference type="Pfam" id="PF05938">
    <property type="entry name" value="Self-incomp_S1"/>
    <property type="match status" value="1"/>
</dbReference>
<keyword evidence="9" id="KW-1185">Reference proteome</keyword>
<dbReference type="HOGENOM" id="CLU_125658_1_1_1"/>
<evidence type="ECO:0000256" key="5">
    <source>
        <dbReference type="ARBA" id="ARBA00022729"/>
    </source>
</evidence>
<evidence type="ECO:0000313" key="9">
    <source>
        <dbReference type="Proteomes" id="UP000002051"/>
    </source>
</evidence>
<dbReference type="PANTHER" id="PTHR31232:SF156">
    <property type="entry name" value="PLANT SELF-INCOMPATIBILITY PROTEIN S1 FAMILY-RELATED"/>
    <property type="match status" value="1"/>
</dbReference>